<dbReference type="NCBIfam" id="NF000661">
    <property type="entry name" value="PRK00031.1-3"/>
    <property type="match status" value="1"/>
</dbReference>
<accession>A0ABX5FEA0</accession>
<evidence type="ECO:0000256" key="10">
    <source>
        <dbReference type="HAMAP-Rule" id="MF_00240"/>
    </source>
</evidence>
<comment type="function">
    <text evidence="10">Participates in the translocation of lipoproteins from the inner membrane to the outer membrane. Only forms a complex with a lipoprotein if the residue after the N-terminal Cys is not an aspartate (The Asp acts as a targeting signal to indicate that the lipoprotein should stay in the inner membrane).</text>
</comment>
<protein>
    <recommendedName>
        <fullName evidence="4 10">Outer-membrane lipoprotein carrier protein</fullName>
    </recommendedName>
</protein>
<keyword evidence="12" id="KW-1185">Reference proteome</keyword>
<organism evidence="11 12">
    <name type="scientific">Candidatus Pandoraea novymonadis</name>
    <dbReference type="NCBI Taxonomy" id="1808959"/>
    <lineage>
        <taxon>Bacteria</taxon>
        <taxon>Pseudomonadati</taxon>
        <taxon>Pseudomonadota</taxon>
        <taxon>Betaproteobacteria</taxon>
        <taxon>Burkholderiales</taxon>
        <taxon>Burkholderiaceae</taxon>
        <taxon>Pandoraea</taxon>
    </lineage>
</organism>
<dbReference type="CDD" id="cd16325">
    <property type="entry name" value="LolA"/>
    <property type="match status" value="1"/>
</dbReference>
<dbReference type="SUPFAM" id="SSF89392">
    <property type="entry name" value="Prokaryotic lipoproteins and lipoprotein localization factors"/>
    <property type="match status" value="1"/>
</dbReference>
<keyword evidence="11" id="KW-0449">Lipoprotein</keyword>
<keyword evidence="8 10" id="KW-0653">Protein transport</keyword>
<gene>
    <name evidence="10 11" type="primary">lolA</name>
    <name evidence="11" type="ORF">BZL35_00230</name>
</gene>
<proteinExistence type="inferred from homology"/>
<evidence type="ECO:0000256" key="5">
    <source>
        <dbReference type="ARBA" id="ARBA00022448"/>
    </source>
</evidence>
<dbReference type="InterPro" id="IPR004564">
    <property type="entry name" value="OM_lipoprot_carrier_LolA-like"/>
</dbReference>
<evidence type="ECO:0000256" key="3">
    <source>
        <dbReference type="ARBA" id="ARBA00011245"/>
    </source>
</evidence>
<comment type="caution">
    <text evidence="11">The sequence shown here is derived from an EMBL/GenBank/DDBJ whole genome shotgun (WGS) entry which is preliminary data.</text>
</comment>
<comment type="subcellular location">
    <subcellularLocation>
        <location evidence="1 10">Periplasm</location>
    </subcellularLocation>
</comment>
<keyword evidence="7 10" id="KW-0574">Periplasm</keyword>
<keyword evidence="5 10" id="KW-0813">Transport</keyword>
<comment type="subunit">
    <text evidence="3 10">Monomer.</text>
</comment>
<reference evidence="11 12" key="1">
    <citation type="journal article" date="2017" name="Front. Microbiol.">
        <title>Genome of Ca. Pandoraea novymonadis, an Endosymbiotic Bacterium of the Trypanosomatid Novymonas esmeraldas.</title>
        <authorList>
            <person name="Kostygov A.Y."/>
            <person name="Butenko A."/>
            <person name="Nenarokova A."/>
            <person name="Tashyreva D."/>
            <person name="Flegontov P."/>
            <person name="Lukes J."/>
            <person name="Yurchenko V."/>
        </authorList>
    </citation>
    <scope>NUCLEOTIDE SEQUENCE [LARGE SCALE GENOMIC DNA]</scope>
    <source>
        <strain evidence="11 12">E262</strain>
    </source>
</reference>
<evidence type="ECO:0000256" key="1">
    <source>
        <dbReference type="ARBA" id="ARBA00004418"/>
    </source>
</evidence>
<evidence type="ECO:0000313" key="12">
    <source>
        <dbReference type="Proteomes" id="UP000242660"/>
    </source>
</evidence>
<keyword evidence="6" id="KW-0732">Signal</keyword>
<evidence type="ECO:0000256" key="4">
    <source>
        <dbReference type="ARBA" id="ARBA00014035"/>
    </source>
</evidence>
<evidence type="ECO:0000256" key="8">
    <source>
        <dbReference type="ARBA" id="ARBA00022927"/>
    </source>
</evidence>
<dbReference type="HAMAP" id="MF_00240">
    <property type="entry name" value="LolA"/>
    <property type="match status" value="1"/>
</dbReference>
<dbReference type="Pfam" id="PF03548">
    <property type="entry name" value="LolA"/>
    <property type="match status" value="1"/>
</dbReference>
<comment type="similarity">
    <text evidence="2 10">Belongs to the LolA family.</text>
</comment>
<dbReference type="InterPro" id="IPR029046">
    <property type="entry name" value="LolA/LolB/LppX"/>
</dbReference>
<dbReference type="EMBL" id="MUHY01000001">
    <property type="protein sequence ID" value="PSB92005.1"/>
    <property type="molecule type" value="Genomic_DNA"/>
</dbReference>
<dbReference type="Proteomes" id="UP000242660">
    <property type="component" value="Unassembled WGS sequence"/>
</dbReference>
<name>A0ABX5FEA0_9BURK</name>
<dbReference type="InterPro" id="IPR018323">
    <property type="entry name" value="OM_lipoprot_carrier_LolA_Pbac"/>
</dbReference>
<dbReference type="PANTHER" id="PTHR35869:SF1">
    <property type="entry name" value="OUTER-MEMBRANE LIPOPROTEIN CARRIER PROTEIN"/>
    <property type="match status" value="1"/>
</dbReference>
<evidence type="ECO:0000256" key="6">
    <source>
        <dbReference type="ARBA" id="ARBA00022729"/>
    </source>
</evidence>
<evidence type="ECO:0000313" key="11">
    <source>
        <dbReference type="EMBL" id="PSB92005.1"/>
    </source>
</evidence>
<keyword evidence="9 10" id="KW-0143">Chaperone</keyword>
<sequence>MNPWKWMNIRRVTLRWSMPIFALLTIATIPISAYASATEQMKTFVKKVKTACGPFEQRQVKVGENGEIKVLSISSGVFEFSRLGRFTWRYLKPYEQVLQADGEMLYIYDKDLNQVTQRKLDTSLEAVPMFIFLGKNDIEQNFTLKNIGTRDGVDWVRLMPKAQDTQFQHLGLGFKNGNLSSVEVYDVFGNITLLMFGKMQKNLTFPAGHFKFIIPKGVDVIQG</sequence>
<evidence type="ECO:0000256" key="2">
    <source>
        <dbReference type="ARBA" id="ARBA00007615"/>
    </source>
</evidence>
<dbReference type="PANTHER" id="PTHR35869">
    <property type="entry name" value="OUTER-MEMBRANE LIPOPROTEIN CARRIER PROTEIN"/>
    <property type="match status" value="1"/>
</dbReference>
<evidence type="ECO:0000256" key="7">
    <source>
        <dbReference type="ARBA" id="ARBA00022764"/>
    </source>
</evidence>
<evidence type="ECO:0000256" key="9">
    <source>
        <dbReference type="ARBA" id="ARBA00023186"/>
    </source>
</evidence>
<dbReference type="Gene3D" id="2.50.20.10">
    <property type="entry name" value="Lipoprotein localisation LolA/LolB/LppX"/>
    <property type="match status" value="1"/>
</dbReference>